<protein>
    <submittedName>
        <fullName evidence="2">Uncharacterized protein</fullName>
    </submittedName>
</protein>
<accession>A0A7X4YTD8</accession>
<organism evidence="2 3">
    <name type="scientific">Paenibacillus sacheonensis</name>
    <dbReference type="NCBI Taxonomy" id="742054"/>
    <lineage>
        <taxon>Bacteria</taxon>
        <taxon>Bacillati</taxon>
        <taxon>Bacillota</taxon>
        <taxon>Bacilli</taxon>
        <taxon>Bacillales</taxon>
        <taxon>Paenibacillaceae</taxon>
        <taxon>Paenibacillus</taxon>
    </lineage>
</organism>
<reference evidence="2 3" key="1">
    <citation type="submission" date="2020-01" db="EMBL/GenBank/DDBJ databases">
        <title>Paenibacillus soybeanensis sp. nov. isolated from the nodules of soybean (Glycine max(L.) Merr).</title>
        <authorList>
            <person name="Wang H."/>
        </authorList>
    </citation>
    <scope>NUCLEOTIDE SEQUENCE [LARGE SCALE GENOMIC DNA]</scope>
    <source>
        <strain evidence="2 3">DSM 23054</strain>
    </source>
</reference>
<comment type="caution">
    <text evidence="2">The sequence shown here is derived from an EMBL/GenBank/DDBJ whole genome shotgun (WGS) entry which is preliminary data.</text>
</comment>
<evidence type="ECO:0000313" key="3">
    <source>
        <dbReference type="Proteomes" id="UP000558113"/>
    </source>
</evidence>
<feature type="transmembrane region" description="Helical" evidence="1">
    <location>
        <begin position="251"/>
        <end position="273"/>
    </location>
</feature>
<dbReference type="EMBL" id="JAAAMU010000017">
    <property type="protein sequence ID" value="NBC72221.1"/>
    <property type="molecule type" value="Genomic_DNA"/>
</dbReference>
<dbReference type="OrthoDB" id="1751619at2"/>
<proteinExistence type="predicted"/>
<gene>
    <name evidence="2" type="ORF">GT003_24765</name>
</gene>
<keyword evidence="3" id="KW-1185">Reference proteome</keyword>
<keyword evidence="1" id="KW-0812">Transmembrane</keyword>
<feature type="transmembrane region" description="Helical" evidence="1">
    <location>
        <begin position="120"/>
        <end position="144"/>
    </location>
</feature>
<dbReference type="AlphaFoldDB" id="A0A7X4YTD8"/>
<dbReference type="RefSeq" id="WP_161702989.1">
    <property type="nucleotide sequence ID" value="NZ_JAAAMU010000017.1"/>
</dbReference>
<feature type="transmembrane region" description="Helical" evidence="1">
    <location>
        <begin position="187"/>
        <end position="207"/>
    </location>
</feature>
<feature type="transmembrane region" description="Helical" evidence="1">
    <location>
        <begin position="77"/>
        <end position="99"/>
    </location>
</feature>
<evidence type="ECO:0000313" key="2">
    <source>
        <dbReference type="EMBL" id="NBC72221.1"/>
    </source>
</evidence>
<dbReference type="Proteomes" id="UP000558113">
    <property type="component" value="Unassembled WGS sequence"/>
</dbReference>
<keyword evidence="1" id="KW-0472">Membrane</keyword>
<sequence>MNRYLKLVHWEIMRFWKLLAALAIVTIVLQCVGIIYETQRYTSQVEDQVQMNNSTITAFVQQNGKLSFSEALERAGLSFFASIALCIGGLALYVFFIWYKEWFGKNMFIYRLLMIPTARRNIYFAKLTAILLFVLSLVALQLVLLPLENGLYLLVGGDVLFKSSSIVDLIAGNRILMFLIPPTFADFVIYYGFGAIVVLIAFTAVLLERSYKLRGVLAAILYLPAVAVFMMIPFLIPGNVTETYLYPAESFGIEIALGVIVTAFTVWLGLHLITKKVTV</sequence>
<feature type="transmembrane region" description="Helical" evidence="1">
    <location>
        <begin position="216"/>
        <end position="236"/>
    </location>
</feature>
<name>A0A7X4YTD8_9BACL</name>
<evidence type="ECO:0000256" key="1">
    <source>
        <dbReference type="SAM" id="Phobius"/>
    </source>
</evidence>
<keyword evidence="1" id="KW-1133">Transmembrane helix</keyword>